<keyword evidence="3" id="KW-1185">Reference proteome</keyword>
<dbReference type="InterPro" id="IPR047699">
    <property type="entry name" value="Permease_put_prefix"/>
</dbReference>
<evidence type="ECO:0000313" key="2">
    <source>
        <dbReference type="EMBL" id="MCQ8118212.1"/>
    </source>
</evidence>
<name>A0ABT1TTV9_9GAMM</name>
<keyword evidence="1" id="KW-0472">Membrane</keyword>
<keyword evidence="1" id="KW-0812">Transmembrane</keyword>
<proteinExistence type="predicted"/>
<gene>
    <name evidence="2" type="ORF">NP589_12310</name>
</gene>
<feature type="transmembrane region" description="Helical" evidence="1">
    <location>
        <begin position="120"/>
        <end position="139"/>
    </location>
</feature>
<comment type="caution">
    <text evidence="2">The sequence shown here is derived from an EMBL/GenBank/DDBJ whole genome shotgun (WGS) entry which is preliminary data.</text>
</comment>
<accession>A0ABT1TTV9</accession>
<evidence type="ECO:0000313" key="3">
    <source>
        <dbReference type="Proteomes" id="UP001524570"/>
    </source>
</evidence>
<dbReference type="RefSeq" id="WP_256607264.1">
    <property type="nucleotide sequence ID" value="NZ_JANIBL010000035.1"/>
</dbReference>
<dbReference type="EMBL" id="JANIBL010000035">
    <property type="protein sequence ID" value="MCQ8118212.1"/>
    <property type="molecule type" value="Genomic_DNA"/>
</dbReference>
<keyword evidence="1" id="KW-1133">Transmembrane helix</keyword>
<sequence length="157" mass="18644">MFNKVEKCNKKYEVNQIGKLESLAVFIEETNDELVYRLNKQRIELEALRVKNRMQLQKLYLLLNLVVFRKNSESFAKPPKIAEYILYLFIPKANRNAILGDLEEDYREVYKKFGLKKAQFFYWWQLIISIWPFISAGILKLTKLLYNGIITKLSVGK</sequence>
<dbReference type="NCBIfam" id="NF038404">
    <property type="entry name" value="perm_prefix_2"/>
    <property type="match status" value="1"/>
</dbReference>
<reference evidence="2 3" key="1">
    <citation type="submission" date="2022-07" db="EMBL/GenBank/DDBJ databases">
        <title>Methylomonas rivi sp. nov., Methylomonas rosea sp. nov., Methylomonas aureus sp. nov. and Methylomonas subterranea sp. nov., four novel methanotrophs isolated from a freshwater creek and the deep terrestrial subsurface.</title>
        <authorList>
            <person name="Abin C."/>
            <person name="Sankaranarayanan K."/>
            <person name="Garner C."/>
            <person name="Sindelar R."/>
            <person name="Kotary K."/>
            <person name="Garner R."/>
            <person name="Barclay S."/>
            <person name="Lawson P."/>
            <person name="Krumholz L."/>
        </authorList>
    </citation>
    <scope>NUCLEOTIDE SEQUENCE [LARGE SCALE GENOMIC DNA]</scope>
    <source>
        <strain evidence="2 3">WSC-7</strain>
    </source>
</reference>
<dbReference type="Proteomes" id="UP001524570">
    <property type="component" value="Unassembled WGS sequence"/>
</dbReference>
<evidence type="ECO:0000256" key="1">
    <source>
        <dbReference type="SAM" id="Phobius"/>
    </source>
</evidence>
<organism evidence="2 3">
    <name type="scientific">Methylomonas rosea</name>
    <dbReference type="NCBI Taxonomy" id="2952227"/>
    <lineage>
        <taxon>Bacteria</taxon>
        <taxon>Pseudomonadati</taxon>
        <taxon>Pseudomonadota</taxon>
        <taxon>Gammaproteobacteria</taxon>
        <taxon>Methylococcales</taxon>
        <taxon>Methylococcaceae</taxon>
        <taxon>Methylomonas</taxon>
    </lineage>
</organism>
<protein>
    <submittedName>
        <fullName evidence="2">Permease prefix domain 2-containing transporter</fullName>
    </submittedName>
</protein>